<keyword evidence="2" id="KW-0012">Acyltransferase</keyword>
<dbReference type="EMBL" id="JACSNR010000009">
    <property type="protein sequence ID" value="MBM6923904.1"/>
    <property type="molecule type" value="Genomic_DNA"/>
</dbReference>
<dbReference type="Gene3D" id="3.40.630.30">
    <property type="match status" value="1"/>
</dbReference>
<proteinExistence type="predicted"/>
<dbReference type="PANTHER" id="PTHR43877:SF5">
    <property type="entry name" value="BLL8307 PROTEIN"/>
    <property type="match status" value="1"/>
</dbReference>
<sequence length="280" mass="31104">MELVVRTVTRPELDKAVEVEEKAMKGSGYLRDVSELFLSDEVGPLLGAYKDGEELVGIAKYTVLADHTAWLETLRVAPEYQRQGVGRRLYEEFQKLSREKGVESMAMYTGLKNIPSYSLARVFGLDTAGRYREYQLDLAGVAMPADAGDFRPVGEDEAVELLMALKEKYEGFVIFNRTFMRINEPVIRQLAKEGKVLRDEATGSVMAFGNRFLEKRSVQIAMMGGDYDKCIAWAVKVGLEKGVPQVVTEVPLDDEALGQVFVDHGFKAAAELQVMSGPAC</sequence>
<evidence type="ECO:0000256" key="2">
    <source>
        <dbReference type="ARBA" id="ARBA00023315"/>
    </source>
</evidence>
<evidence type="ECO:0000313" key="4">
    <source>
        <dbReference type="EMBL" id="MBM6923904.1"/>
    </source>
</evidence>
<comment type="caution">
    <text evidence="4">The sequence shown here is derived from an EMBL/GenBank/DDBJ whole genome shotgun (WGS) entry which is preliminary data.</text>
</comment>
<evidence type="ECO:0000313" key="5">
    <source>
        <dbReference type="Proteomes" id="UP000724149"/>
    </source>
</evidence>
<dbReference type="PROSITE" id="PS51186">
    <property type="entry name" value="GNAT"/>
    <property type="match status" value="1"/>
</dbReference>
<reference evidence="4 5" key="1">
    <citation type="journal article" date="2021" name="Sci. Rep.">
        <title>The distribution of antibiotic resistance genes in chicken gut microbiota commensals.</title>
        <authorList>
            <person name="Juricova H."/>
            <person name="Matiasovicova J."/>
            <person name="Kubasova T."/>
            <person name="Cejkova D."/>
            <person name="Rychlik I."/>
        </authorList>
    </citation>
    <scope>NUCLEOTIDE SEQUENCE [LARGE SCALE GENOMIC DNA]</scope>
    <source>
        <strain evidence="4 5">An564</strain>
    </source>
</reference>
<dbReference type="RefSeq" id="WP_204721520.1">
    <property type="nucleotide sequence ID" value="NZ_JACSNR010000009.1"/>
</dbReference>
<dbReference type="Proteomes" id="UP000724149">
    <property type="component" value="Unassembled WGS sequence"/>
</dbReference>
<dbReference type="CDD" id="cd04301">
    <property type="entry name" value="NAT_SF"/>
    <property type="match status" value="1"/>
</dbReference>
<gene>
    <name evidence="4" type="ORF">H9X81_09425</name>
</gene>
<dbReference type="PANTHER" id="PTHR43877">
    <property type="entry name" value="AMINOALKYLPHOSPHONATE N-ACETYLTRANSFERASE-RELATED-RELATED"/>
    <property type="match status" value="1"/>
</dbReference>
<protein>
    <submittedName>
        <fullName evidence="4">GNAT family N-acetyltransferase</fullName>
    </submittedName>
</protein>
<dbReference type="SUPFAM" id="SSF55729">
    <property type="entry name" value="Acyl-CoA N-acyltransferases (Nat)"/>
    <property type="match status" value="1"/>
</dbReference>
<dbReference type="InterPro" id="IPR016181">
    <property type="entry name" value="Acyl_CoA_acyltransferase"/>
</dbReference>
<dbReference type="InterPro" id="IPR050832">
    <property type="entry name" value="Bact_Acetyltransf"/>
</dbReference>
<keyword evidence="5" id="KW-1185">Reference proteome</keyword>
<dbReference type="InterPro" id="IPR000182">
    <property type="entry name" value="GNAT_dom"/>
</dbReference>
<evidence type="ECO:0000256" key="1">
    <source>
        <dbReference type="ARBA" id="ARBA00022679"/>
    </source>
</evidence>
<keyword evidence="1" id="KW-0808">Transferase</keyword>
<dbReference type="Pfam" id="PF00583">
    <property type="entry name" value="Acetyltransf_1"/>
    <property type="match status" value="1"/>
</dbReference>
<evidence type="ECO:0000259" key="3">
    <source>
        <dbReference type="PROSITE" id="PS51186"/>
    </source>
</evidence>
<feature type="domain" description="N-acetyltransferase" evidence="3">
    <location>
        <begin position="3"/>
        <end position="148"/>
    </location>
</feature>
<accession>A0ABS2GR65</accession>
<name>A0ABS2GR65_9FIRM</name>
<organism evidence="4 5">
    <name type="scientific">Hydrogenoanaerobacterium saccharovorans</name>
    <dbReference type="NCBI Taxonomy" id="474960"/>
    <lineage>
        <taxon>Bacteria</taxon>
        <taxon>Bacillati</taxon>
        <taxon>Bacillota</taxon>
        <taxon>Clostridia</taxon>
        <taxon>Eubacteriales</taxon>
        <taxon>Oscillospiraceae</taxon>
        <taxon>Hydrogenoanaerobacterium</taxon>
    </lineage>
</organism>